<feature type="domain" description="B box-type" evidence="3">
    <location>
        <begin position="3"/>
        <end position="50"/>
    </location>
</feature>
<organism evidence="4 5">
    <name type="scientific">Pinctada imbricata</name>
    <name type="common">Atlantic pearl-oyster</name>
    <name type="synonym">Pinctada martensii</name>
    <dbReference type="NCBI Taxonomy" id="66713"/>
    <lineage>
        <taxon>Eukaryota</taxon>
        <taxon>Metazoa</taxon>
        <taxon>Spiralia</taxon>
        <taxon>Lophotrochozoa</taxon>
        <taxon>Mollusca</taxon>
        <taxon>Bivalvia</taxon>
        <taxon>Autobranchia</taxon>
        <taxon>Pteriomorphia</taxon>
        <taxon>Pterioida</taxon>
        <taxon>Pterioidea</taxon>
        <taxon>Pteriidae</taxon>
        <taxon>Pinctada</taxon>
    </lineage>
</organism>
<proteinExistence type="predicted"/>
<dbReference type="SMART" id="SM00336">
    <property type="entry name" value="BBOX"/>
    <property type="match status" value="2"/>
</dbReference>
<keyword evidence="5" id="KW-1185">Reference proteome</keyword>
<feature type="region of interest" description="Disordered" evidence="2">
    <location>
        <begin position="120"/>
        <end position="140"/>
    </location>
</feature>
<keyword evidence="1" id="KW-0479">Metal-binding</keyword>
<dbReference type="GO" id="GO:0008270">
    <property type="term" value="F:zinc ion binding"/>
    <property type="evidence" value="ECO:0007669"/>
    <property type="project" value="UniProtKB-KW"/>
</dbReference>
<name>A0AA88Y4H2_PINIB</name>
<dbReference type="InterPro" id="IPR047153">
    <property type="entry name" value="TRIM45/56/19-like"/>
</dbReference>
<dbReference type="InterPro" id="IPR000315">
    <property type="entry name" value="Znf_B-box"/>
</dbReference>
<evidence type="ECO:0000313" key="5">
    <source>
        <dbReference type="Proteomes" id="UP001186944"/>
    </source>
</evidence>
<dbReference type="PANTHER" id="PTHR25462:SF296">
    <property type="entry name" value="MEIOTIC P26, ISOFORM F"/>
    <property type="match status" value="1"/>
</dbReference>
<evidence type="ECO:0000256" key="1">
    <source>
        <dbReference type="PROSITE-ProRule" id="PRU00024"/>
    </source>
</evidence>
<dbReference type="SUPFAM" id="SSF57845">
    <property type="entry name" value="B-box zinc-binding domain"/>
    <property type="match status" value="1"/>
</dbReference>
<keyword evidence="1" id="KW-0863">Zinc-finger</keyword>
<dbReference type="CDD" id="cd19756">
    <property type="entry name" value="Bbox2"/>
    <property type="match status" value="1"/>
</dbReference>
<keyword evidence="1" id="KW-0862">Zinc</keyword>
<evidence type="ECO:0000313" key="4">
    <source>
        <dbReference type="EMBL" id="KAK3094025.1"/>
    </source>
</evidence>
<reference evidence="4" key="1">
    <citation type="submission" date="2019-08" db="EMBL/GenBank/DDBJ databases">
        <title>The improved chromosome-level genome for the pearl oyster Pinctada fucata martensii using PacBio sequencing and Hi-C.</title>
        <authorList>
            <person name="Zheng Z."/>
        </authorList>
    </citation>
    <scope>NUCLEOTIDE SEQUENCE</scope>
    <source>
        <strain evidence="4">ZZ-2019</strain>
        <tissue evidence="4">Adductor muscle</tissue>
    </source>
</reference>
<dbReference type="Gene3D" id="3.30.160.60">
    <property type="entry name" value="Classic Zinc Finger"/>
    <property type="match status" value="1"/>
</dbReference>
<comment type="caution">
    <text evidence="4">The sequence shown here is derived from an EMBL/GenBank/DDBJ whole genome shotgun (WGS) entry which is preliminary data.</text>
</comment>
<dbReference type="PROSITE" id="PS50119">
    <property type="entry name" value="ZF_BBOX"/>
    <property type="match status" value="2"/>
</dbReference>
<dbReference type="EMBL" id="VSWD01000009">
    <property type="protein sequence ID" value="KAK3094025.1"/>
    <property type="molecule type" value="Genomic_DNA"/>
</dbReference>
<evidence type="ECO:0000259" key="3">
    <source>
        <dbReference type="PROSITE" id="PS50119"/>
    </source>
</evidence>
<feature type="domain" description="B box-type" evidence="3">
    <location>
        <begin position="68"/>
        <end position="104"/>
    </location>
</feature>
<dbReference type="Pfam" id="PF00643">
    <property type="entry name" value="zf-B_box"/>
    <property type="match status" value="2"/>
</dbReference>
<evidence type="ECO:0000256" key="2">
    <source>
        <dbReference type="SAM" id="MobiDB-lite"/>
    </source>
</evidence>
<dbReference type="AlphaFoldDB" id="A0AA88Y4H2"/>
<dbReference type="PANTHER" id="PTHR25462">
    <property type="entry name" value="BONUS, ISOFORM C-RELATED"/>
    <property type="match status" value="1"/>
</dbReference>
<sequence>MAQRMVKCELCDENKDGTWFCKNCHQSLCDKCKKSHQRANVSKHHDIISRNDMFETQGEKARPVDEYCKEHTKEIYILYCKKCNVLICRKCLTEKHSKHDVTEIENVFNENRRKAEKLVRELSGEEAHSDSDGKSNERERLRKRIQEKAAKLKDDVDNAKEEMLSELDDIFGELTKNQSVKEEALKKLNISLQSNRSSELLDAVGFSLSLKSSIAEDERDSSEIQYLPGQYSLSDVQHLLGTISTVCRLLKM</sequence>
<protein>
    <recommendedName>
        <fullName evidence="3">B box-type domain-containing protein</fullName>
    </recommendedName>
</protein>
<gene>
    <name evidence="4" type="ORF">FSP39_023135</name>
</gene>
<accession>A0AA88Y4H2</accession>
<dbReference type="Proteomes" id="UP001186944">
    <property type="component" value="Unassembled WGS sequence"/>
</dbReference>